<sequence>MFHVLPRKSWADDRVCCLICRNRNWFLLYQRRGKAAVPLLPQGHWELRVNEMMRQQFGCGPRQTWRDGDLLPGEMAIFYQERSKKEETPFILLWSTPWMVEKLTALGHQSTVSVDSTFGTNMYEVRGVKPFYSFVKANHDISELWNANAYVYPEVFPGIPINLCLWHVRRAMLMQLHSHVRSAYHVYSIQGEIVPGD</sequence>
<dbReference type="Proteomes" id="UP001605036">
    <property type="component" value="Unassembled WGS sequence"/>
</dbReference>
<protein>
    <recommendedName>
        <fullName evidence="3">Transposase</fullName>
    </recommendedName>
</protein>
<comment type="caution">
    <text evidence="1">The sequence shown here is derived from an EMBL/GenBank/DDBJ whole genome shotgun (WGS) entry which is preliminary data.</text>
</comment>
<dbReference type="EMBL" id="JBHFFA010000001">
    <property type="protein sequence ID" value="KAL2652658.1"/>
    <property type="molecule type" value="Genomic_DNA"/>
</dbReference>
<organism evidence="1 2">
    <name type="scientific">Riccia fluitans</name>
    <dbReference type="NCBI Taxonomy" id="41844"/>
    <lineage>
        <taxon>Eukaryota</taxon>
        <taxon>Viridiplantae</taxon>
        <taxon>Streptophyta</taxon>
        <taxon>Embryophyta</taxon>
        <taxon>Marchantiophyta</taxon>
        <taxon>Marchantiopsida</taxon>
        <taxon>Marchantiidae</taxon>
        <taxon>Marchantiales</taxon>
        <taxon>Ricciaceae</taxon>
        <taxon>Riccia</taxon>
    </lineage>
</organism>
<evidence type="ECO:0000313" key="1">
    <source>
        <dbReference type="EMBL" id="KAL2652658.1"/>
    </source>
</evidence>
<dbReference type="AlphaFoldDB" id="A0ABD1ZMI6"/>
<evidence type="ECO:0000313" key="2">
    <source>
        <dbReference type="Proteomes" id="UP001605036"/>
    </source>
</evidence>
<reference evidence="1 2" key="1">
    <citation type="submission" date="2024-09" db="EMBL/GenBank/DDBJ databases">
        <title>Chromosome-scale assembly of Riccia fluitans.</title>
        <authorList>
            <person name="Paukszto L."/>
            <person name="Sawicki J."/>
            <person name="Karawczyk K."/>
            <person name="Piernik-Szablinska J."/>
            <person name="Szczecinska M."/>
            <person name="Mazdziarz M."/>
        </authorList>
    </citation>
    <scope>NUCLEOTIDE SEQUENCE [LARGE SCALE GENOMIC DNA]</scope>
    <source>
        <strain evidence="1">Rf_01</strain>
        <tissue evidence="1">Aerial parts of the thallus</tissue>
    </source>
</reference>
<evidence type="ECO:0008006" key="3">
    <source>
        <dbReference type="Google" id="ProtNLM"/>
    </source>
</evidence>
<gene>
    <name evidence="1" type="ORF">R1flu_020786</name>
</gene>
<proteinExistence type="predicted"/>
<name>A0ABD1ZMI6_9MARC</name>
<accession>A0ABD1ZMI6</accession>
<keyword evidence="2" id="KW-1185">Reference proteome</keyword>